<evidence type="ECO:0000313" key="6">
    <source>
        <dbReference type="EMBL" id="CUU42335.1"/>
    </source>
</evidence>
<reference evidence="6" key="2">
    <citation type="submission" date="2015-11" db="EMBL/GenBank/DDBJ databases">
        <authorList>
            <person name="Zhang Y."/>
            <person name="Guo Z."/>
        </authorList>
    </citation>
    <scope>NUCLEOTIDE SEQUENCE</scope>
    <source>
        <strain evidence="6">1</strain>
    </source>
</reference>
<dbReference type="Proteomes" id="UP000065734">
    <property type="component" value="Chromosome I"/>
</dbReference>
<name>A0A0H5BQ68_BLAVI</name>
<dbReference type="RefSeq" id="WP_055037408.1">
    <property type="nucleotide sequence ID" value="NZ_AP014854.2"/>
</dbReference>
<dbReference type="InterPro" id="IPR023198">
    <property type="entry name" value="PGP-like_dom2"/>
</dbReference>
<evidence type="ECO:0000256" key="2">
    <source>
        <dbReference type="ARBA" id="ARBA00004818"/>
    </source>
</evidence>
<comment type="pathway">
    <text evidence="2">Organic acid metabolism; glycolate biosynthesis; glycolate from 2-phosphoglycolate: step 1/1.</text>
</comment>
<gene>
    <name evidence="6" type="primary">gph_4</name>
    <name evidence="5" type="ORF">BV133_2845</name>
    <name evidence="6" type="ORF">BVIRIDIS_13440</name>
</gene>
<accession>A0A0H5BQ68</accession>
<dbReference type="Gene3D" id="1.10.150.240">
    <property type="entry name" value="Putative phosphatase, domain 2"/>
    <property type="match status" value="1"/>
</dbReference>
<sequence length="234" mass="24251">MSIQAVLFDKDGTLVDFDATWGPAGLAIMRDLAGADEHGLARLIEVSDYDVATLRFRATSPVIAGSTGDYGPDWAAAVGRAADGAFFAEMDRLFLVHGLACLKPLGRPARVFDAIAERAMPMGIATNDTEASARAQMAALDLDRHLAFYSGWDSGHGRKPGPGPVTAFADAIGLAPHQIALVGDSLHDLHAARAAGALAVAVLTGPRGTAARAELAPFADVVLTALDELPAVLA</sequence>
<dbReference type="AlphaFoldDB" id="A0A0H5BQ68"/>
<dbReference type="InterPro" id="IPR023214">
    <property type="entry name" value="HAD_sf"/>
</dbReference>
<dbReference type="SFLD" id="SFLDS00003">
    <property type="entry name" value="Haloacid_Dehalogenase"/>
    <property type="match status" value="1"/>
</dbReference>
<dbReference type="InterPro" id="IPR036412">
    <property type="entry name" value="HAD-like_sf"/>
</dbReference>
<dbReference type="EC" id="3.1.3.18" evidence="4"/>
<dbReference type="Pfam" id="PF00702">
    <property type="entry name" value="Hydrolase"/>
    <property type="match status" value="1"/>
</dbReference>
<evidence type="ECO:0000256" key="3">
    <source>
        <dbReference type="ARBA" id="ARBA00006171"/>
    </source>
</evidence>
<keyword evidence="7" id="KW-1185">Reference proteome</keyword>
<comment type="catalytic activity">
    <reaction evidence="1">
        <text>2-phosphoglycolate + H2O = glycolate + phosphate</text>
        <dbReference type="Rhea" id="RHEA:14369"/>
        <dbReference type="ChEBI" id="CHEBI:15377"/>
        <dbReference type="ChEBI" id="CHEBI:29805"/>
        <dbReference type="ChEBI" id="CHEBI:43474"/>
        <dbReference type="ChEBI" id="CHEBI:58033"/>
        <dbReference type="EC" id="3.1.3.18"/>
    </reaction>
</comment>
<reference evidence="5" key="1">
    <citation type="journal article" date="2015" name="Genome Announc.">
        <title>Complete Genome Sequence of the Bacteriochlorophyll b-Producing Photosynthetic Bacterium Blastochloris viridis.</title>
        <authorList>
            <person name="Tsukatani Y."/>
            <person name="Hirose Y."/>
            <person name="Harada J."/>
            <person name="Misawa N."/>
            <person name="Mori K."/>
            <person name="Inoue K."/>
            <person name="Tamiaki H."/>
        </authorList>
    </citation>
    <scope>NUCLEOTIDE SEQUENCE [LARGE SCALE GENOMIC DNA]</scope>
    <source>
        <strain evidence="5">DSM 133</strain>
    </source>
</reference>
<organism evidence="6 7">
    <name type="scientific">Blastochloris viridis</name>
    <name type="common">Rhodopseudomonas viridis</name>
    <dbReference type="NCBI Taxonomy" id="1079"/>
    <lineage>
        <taxon>Bacteria</taxon>
        <taxon>Pseudomonadati</taxon>
        <taxon>Pseudomonadota</taxon>
        <taxon>Alphaproteobacteria</taxon>
        <taxon>Hyphomicrobiales</taxon>
        <taxon>Blastochloridaceae</taxon>
        <taxon>Blastochloris</taxon>
    </lineage>
</organism>
<dbReference type="STRING" id="1079.BVIR_1899"/>
<dbReference type="InterPro" id="IPR006439">
    <property type="entry name" value="HAD-SF_hydro_IA"/>
</dbReference>
<reference evidence="7" key="3">
    <citation type="journal article" date="2016" name="Genome Announc.">
        <title>Revised genome sequence of the purple photosynthetic bacterium Blastochloris viridis.</title>
        <authorList>
            <person name="Liu L.N."/>
            <person name="Faulkner M."/>
            <person name="Liu X."/>
            <person name="Huang F."/>
            <person name="Darby A.C."/>
            <person name="Hall N."/>
        </authorList>
    </citation>
    <scope>NUCLEOTIDE SEQUENCE [LARGE SCALE GENOMIC DNA]</scope>
    <source>
        <strain evidence="7">ATCC 19567 / DSM 133 / F</strain>
    </source>
</reference>
<dbReference type="KEGG" id="bvr:BVIR_1899"/>
<dbReference type="InterPro" id="IPR050155">
    <property type="entry name" value="HAD-like_hydrolase_sf"/>
</dbReference>
<evidence type="ECO:0000313" key="7">
    <source>
        <dbReference type="Proteomes" id="UP000065734"/>
    </source>
</evidence>
<dbReference type="Gene3D" id="3.40.50.1000">
    <property type="entry name" value="HAD superfamily/HAD-like"/>
    <property type="match status" value="1"/>
</dbReference>
<comment type="similarity">
    <text evidence="3">Belongs to the HAD-like hydrolase superfamily. CbbY/CbbZ/Gph/YieH family.</text>
</comment>
<dbReference type="EMBL" id="AP014854">
    <property type="protein sequence ID" value="BAS00439.1"/>
    <property type="molecule type" value="Genomic_DNA"/>
</dbReference>
<dbReference type="PANTHER" id="PTHR43434:SF1">
    <property type="entry name" value="PHOSPHOGLYCOLATE PHOSPHATASE"/>
    <property type="match status" value="1"/>
</dbReference>
<evidence type="ECO:0000313" key="5">
    <source>
        <dbReference type="EMBL" id="BAS00439.1"/>
    </source>
</evidence>
<evidence type="ECO:0000256" key="4">
    <source>
        <dbReference type="ARBA" id="ARBA00013078"/>
    </source>
</evidence>
<dbReference type="SUPFAM" id="SSF56784">
    <property type="entry name" value="HAD-like"/>
    <property type="match status" value="1"/>
</dbReference>
<dbReference type="SFLD" id="SFLDG01129">
    <property type="entry name" value="C1.5:_HAD__Beta-PGM__Phosphata"/>
    <property type="match status" value="1"/>
</dbReference>
<keyword evidence="6" id="KW-0378">Hydrolase</keyword>
<evidence type="ECO:0000256" key="1">
    <source>
        <dbReference type="ARBA" id="ARBA00000830"/>
    </source>
</evidence>
<dbReference type="GO" id="GO:0006281">
    <property type="term" value="P:DNA repair"/>
    <property type="evidence" value="ECO:0007669"/>
    <property type="project" value="TreeGrafter"/>
</dbReference>
<dbReference type="OrthoDB" id="9797743at2"/>
<protein>
    <recommendedName>
        <fullName evidence="4">phosphoglycolate phosphatase</fullName>
        <ecNumber evidence="4">3.1.3.18</ecNumber>
    </recommendedName>
</protein>
<dbReference type="NCBIfam" id="TIGR01549">
    <property type="entry name" value="HAD-SF-IA-v1"/>
    <property type="match status" value="1"/>
</dbReference>
<dbReference type="PANTHER" id="PTHR43434">
    <property type="entry name" value="PHOSPHOGLYCOLATE PHOSPHATASE"/>
    <property type="match status" value="1"/>
</dbReference>
<dbReference type="EMBL" id="LN907867">
    <property type="protein sequence ID" value="CUU42335.1"/>
    <property type="molecule type" value="Genomic_DNA"/>
</dbReference>
<proteinExistence type="inferred from homology"/>
<dbReference type="GO" id="GO:0005829">
    <property type="term" value="C:cytosol"/>
    <property type="evidence" value="ECO:0007669"/>
    <property type="project" value="TreeGrafter"/>
</dbReference>
<dbReference type="GO" id="GO:0008967">
    <property type="term" value="F:phosphoglycolate phosphatase activity"/>
    <property type="evidence" value="ECO:0007669"/>
    <property type="project" value="UniProtKB-EC"/>
</dbReference>